<reference evidence="7 8" key="1">
    <citation type="submission" date="2017-11" db="EMBL/GenBank/DDBJ databases">
        <title>Revised Sequence and Annotation of the Rhodobaca barguzinensis strain alga05 Genome.</title>
        <authorList>
            <person name="Kopejtka K."/>
            <person name="Tomasch J.M."/>
            <person name="Bunk B."/>
            <person name="Koblizek M."/>
        </authorList>
    </citation>
    <scope>NUCLEOTIDE SEQUENCE [LARGE SCALE GENOMIC DNA]</scope>
    <source>
        <strain evidence="8">alga05</strain>
    </source>
</reference>
<dbReference type="Proteomes" id="UP000228948">
    <property type="component" value="Chromosome"/>
</dbReference>
<dbReference type="KEGG" id="rbg:BG454_07705"/>
<keyword evidence="5" id="KW-0804">Transcription</keyword>
<dbReference type="Gene3D" id="1.10.8.60">
    <property type="match status" value="1"/>
</dbReference>
<dbReference type="Pfam" id="PF09370">
    <property type="entry name" value="PEP_hydrolase"/>
    <property type="match status" value="1"/>
</dbReference>
<dbReference type="InterPro" id="IPR027417">
    <property type="entry name" value="P-loop_NTPase"/>
</dbReference>
<dbReference type="PANTHER" id="PTHR31862">
    <property type="entry name" value="UPF0261 DOMAIN PROTEIN (AFU_ORTHOLOGUE AFUA_1G10120)"/>
    <property type="match status" value="1"/>
</dbReference>
<dbReference type="InterPro" id="IPR013785">
    <property type="entry name" value="Aldolase_TIM"/>
</dbReference>
<evidence type="ECO:0000313" key="8">
    <source>
        <dbReference type="Proteomes" id="UP000228948"/>
    </source>
</evidence>
<dbReference type="GO" id="GO:0003824">
    <property type="term" value="F:catalytic activity"/>
    <property type="evidence" value="ECO:0007669"/>
    <property type="project" value="InterPro"/>
</dbReference>
<dbReference type="InterPro" id="IPR015813">
    <property type="entry name" value="Pyrv/PenolPyrv_kinase-like_dom"/>
</dbReference>
<keyword evidence="3" id="KW-0902">Two-component regulatory system</keyword>
<protein>
    <submittedName>
        <fullName evidence="7">Sigma-54-dependent Fis family transcriptional regulator</fullName>
    </submittedName>
</protein>
<name>A0A2K8K8F4_9RHOB</name>
<keyword evidence="1" id="KW-0547">Nucleotide-binding</keyword>
<dbReference type="InterPro" id="IPR009057">
    <property type="entry name" value="Homeodomain-like_sf"/>
</dbReference>
<keyword evidence="8" id="KW-1185">Reference proteome</keyword>
<dbReference type="Pfam" id="PF02954">
    <property type="entry name" value="HTH_8"/>
    <property type="match status" value="1"/>
</dbReference>
<dbReference type="SUPFAM" id="SSF46689">
    <property type="entry name" value="Homeodomain-like"/>
    <property type="match status" value="1"/>
</dbReference>
<dbReference type="InterPro" id="IPR058031">
    <property type="entry name" value="AAA_lid_NorR"/>
</dbReference>
<dbReference type="InterPro" id="IPR002078">
    <property type="entry name" value="Sigma_54_int"/>
</dbReference>
<dbReference type="PANTHER" id="PTHR31862:SF1">
    <property type="entry name" value="UPF0261 DOMAIN PROTEIN (AFU_ORTHOLOGUE AFUA_1G10120)"/>
    <property type="match status" value="1"/>
</dbReference>
<dbReference type="InterPro" id="IPR002197">
    <property type="entry name" value="HTH_Fis"/>
</dbReference>
<gene>
    <name evidence="7" type="ORF">BG454_07705</name>
</gene>
<evidence type="ECO:0000256" key="1">
    <source>
        <dbReference type="ARBA" id="ARBA00022741"/>
    </source>
</evidence>
<dbReference type="InterPro" id="IPR051353">
    <property type="entry name" value="Tobamovirus_resist_UPF0261"/>
</dbReference>
<proteinExistence type="predicted"/>
<dbReference type="GO" id="GO:0005524">
    <property type="term" value="F:ATP binding"/>
    <property type="evidence" value="ECO:0007669"/>
    <property type="project" value="InterPro"/>
</dbReference>
<evidence type="ECO:0000259" key="6">
    <source>
        <dbReference type="PROSITE" id="PS50045"/>
    </source>
</evidence>
<keyword evidence="2" id="KW-0067">ATP-binding</keyword>
<dbReference type="GO" id="GO:0000160">
    <property type="term" value="P:phosphorelay signal transduction system"/>
    <property type="evidence" value="ECO:0007669"/>
    <property type="project" value="UniProtKB-KW"/>
</dbReference>
<evidence type="ECO:0000256" key="4">
    <source>
        <dbReference type="ARBA" id="ARBA00023015"/>
    </source>
</evidence>
<dbReference type="GO" id="GO:0006355">
    <property type="term" value="P:regulation of DNA-templated transcription"/>
    <property type="evidence" value="ECO:0007669"/>
    <property type="project" value="InterPro"/>
</dbReference>
<dbReference type="Gene3D" id="1.10.10.60">
    <property type="entry name" value="Homeodomain-like"/>
    <property type="match status" value="1"/>
</dbReference>
<accession>A0A2K8K8F4</accession>
<dbReference type="Gene3D" id="3.40.50.300">
    <property type="entry name" value="P-loop containing nucleotide triphosphate hydrolases"/>
    <property type="match status" value="1"/>
</dbReference>
<dbReference type="SUPFAM" id="SSF51621">
    <property type="entry name" value="Phosphoenolpyruvate/pyruvate domain"/>
    <property type="match status" value="1"/>
</dbReference>
<evidence type="ECO:0000256" key="3">
    <source>
        <dbReference type="ARBA" id="ARBA00023012"/>
    </source>
</evidence>
<dbReference type="Pfam" id="PF25601">
    <property type="entry name" value="AAA_lid_14"/>
    <property type="match status" value="1"/>
</dbReference>
<dbReference type="GO" id="GO:0043565">
    <property type="term" value="F:sequence-specific DNA binding"/>
    <property type="evidence" value="ECO:0007669"/>
    <property type="project" value="InterPro"/>
</dbReference>
<keyword evidence="4" id="KW-0805">Transcription regulation</keyword>
<dbReference type="Pfam" id="PF00158">
    <property type="entry name" value="Sigma54_activat"/>
    <property type="match status" value="1"/>
</dbReference>
<evidence type="ECO:0000313" key="7">
    <source>
        <dbReference type="EMBL" id="ATX65727.1"/>
    </source>
</evidence>
<dbReference type="InterPro" id="IPR009215">
    <property type="entry name" value="TIM-br_IGPS-like"/>
</dbReference>
<feature type="domain" description="Sigma-54 factor interaction" evidence="6">
    <location>
        <begin position="304"/>
        <end position="516"/>
    </location>
</feature>
<dbReference type="Gene3D" id="3.20.20.70">
    <property type="entry name" value="Aldolase class I"/>
    <property type="match status" value="1"/>
</dbReference>
<dbReference type="PROSITE" id="PS50045">
    <property type="entry name" value="SIGMA54_INTERACT_4"/>
    <property type="match status" value="1"/>
</dbReference>
<dbReference type="STRING" id="441209.GCA_001870665_01318"/>
<sequence>MHKCVHAGHEWTMTQVLQTAFPRQQGGDTLLVGGAIGIGMTAEAAVRGGADFLLALNAGRYRVMGAPSVSAMLPIGDSNSFTDNFARREILDRVSVPVFFGASCFDPARSPEALVAQVSEAGYHGMANFPSAIHFDGRFRQLLEDAGIGFEREAQMLALARKAGLITFGYAKTRTEISRLVDAGASMICLNFGWNAGGVLSVAQSFTISEAADRARRIFASIRARAPETLCFFEGGPIISPDDMFRVCAEARADGYVGGSTLDRVPLEHSVTERTSAFKAFEFLKQSESAQSRALSRVARITGVVGQSEFVMAVLDRVSRLAPTGLPILIRGEAGLGRGALARGLHALAERQGPLLSLRAPEVGEAAEDILFGAGPTRRAMLARLGATVVIEGAHALAPHVQLRLAEWLEQGELLPTGLRATESARLILIKQPEGAGGAALEPALAQRLEPGRIDMTPLRDRPEDIPAIARHILSLVDAGQAQHRQISAAGYRMLLAQAWPGNTPALRSVIARAAVNTKGPVIGSTALAAAIRDLDPGAVEVDLPQQMTERDWLLDGLRRNRFRRGDTAAFLGVSRKTLYNKMRREGLLE</sequence>
<dbReference type="SUPFAM" id="SSF52540">
    <property type="entry name" value="P-loop containing nucleoside triphosphate hydrolases"/>
    <property type="match status" value="1"/>
</dbReference>
<dbReference type="AlphaFoldDB" id="A0A2K8K8F4"/>
<evidence type="ECO:0000256" key="2">
    <source>
        <dbReference type="ARBA" id="ARBA00022840"/>
    </source>
</evidence>
<evidence type="ECO:0000256" key="5">
    <source>
        <dbReference type="ARBA" id="ARBA00023163"/>
    </source>
</evidence>
<dbReference type="OrthoDB" id="9805644at2"/>
<dbReference type="EMBL" id="CP024899">
    <property type="protein sequence ID" value="ATX65727.1"/>
    <property type="molecule type" value="Genomic_DNA"/>
</dbReference>
<organism evidence="7 8">
    <name type="scientific">Roseinatronobacter bogoriensis subsp. barguzinensis</name>
    <dbReference type="NCBI Taxonomy" id="441209"/>
    <lineage>
        <taxon>Bacteria</taxon>
        <taxon>Pseudomonadati</taxon>
        <taxon>Pseudomonadota</taxon>
        <taxon>Alphaproteobacteria</taxon>
        <taxon>Rhodobacterales</taxon>
        <taxon>Paracoccaceae</taxon>
        <taxon>Roseinatronobacter</taxon>
    </lineage>
</organism>